<dbReference type="Pfam" id="PF00168">
    <property type="entry name" value="C2"/>
    <property type="match status" value="1"/>
</dbReference>
<dbReference type="PANTHER" id="PTHR32246">
    <property type="entry name" value="INGRESSION PROTEIN FIC1"/>
    <property type="match status" value="1"/>
</dbReference>
<dbReference type="EMBL" id="OU466861">
    <property type="protein sequence ID" value="CAH2063044.1"/>
    <property type="molecule type" value="Genomic_DNA"/>
</dbReference>
<dbReference type="AlphaFoldDB" id="A0AAU9SDN6"/>
<sequence length="295" mass="32167">METTSLEITVTSAKGLEKVSKMDVFVTVKLSGDPKFSDHREQRTQVAGDGGTSPKWINDVMKFTIDQPLAQANRLVITFKIKCELRGGGDKDIGEVHVPVKELLDHLGNDKAGQRYVTYKITKPNGKPRGDISFTYSFAAPVVATTGDGCSRYLAHQPVRPPAATYRPVSVLNRPVLNGPVLSQLLPSVGSFSYNHVSSQPPIHPPISQPEILPPVCFPGLYPPRGYPVSQIPEILPTMYPPTFPGFSCPPEGYPTIAPPQTPPVLYPCPPEGYPTVAPPQTPPVLYPPMSPYRF</sequence>
<name>A0AAU9SDN6_THLAR</name>
<dbReference type="InterPro" id="IPR000008">
    <property type="entry name" value="C2_dom"/>
</dbReference>
<feature type="domain" description="C2" evidence="1">
    <location>
        <begin position="1"/>
        <end position="116"/>
    </location>
</feature>
<gene>
    <name evidence="2" type="ORF">TAV2_LOCUS17273</name>
</gene>
<organism evidence="2 3">
    <name type="scientific">Thlaspi arvense</name>
    <name type="common">Field penny-cress</name>
    <dbReference type="NCBI Taxonomy" id="13288"/>
    <lineage>
        <taxon>Eukaryota</taxon>
        <taxon>Viridiplantae</taxon>
        <taxon>Streptophyta</taxon>
        <taxon>Embryophyta</taxon>
        <taxon>Tracheophyta</taxon>
        <taxon>Spermatophyta</taxon>
        <taxon>Magnoliopsida</taxon>
        <taxon>eudicotyledons</taxon>
        <taxon>Gunneridae</taxon>
        <taxon>Pentapetalae</taxon>
        <taxon>rosids</taxon>
        <taxon>malvids</taxon>
        <taxon>Brassicales</taxon>
        <taxon>Brassicaceae</taxon>
        <taxon>Thlaspideae</taxon>
        <taxon>Thlaspi</taxon>
    </lineage>
</organism>
<reference evidence="2 3" key="1">
    <citation type="submission" date="2022-03" db="EMBL/GenBank/DDBJ databases">
        <authorList>
            <person name="Nunn A."/>
            <person name="Chopra R."/>
            <person name="Nunn A."/>
            <person name="Contreras Garrido A."/>
        </authorList>
    </citation>
    <scope>NUCLEOTIDE SEQUENCE [LARGE SCALE GENOMIC DNA]</scope>
</reference>
<dbReference type="Gene3D" id="2.60.40.150">
    <property type="entry name" value="C2 domain"/>
    <property type="match status" value="1"/>
</dbReference>
<dbReference type="GO" id="GO:0006952">
    <property type="term" value="P:defense response"/>
    <property type="evidence" value="ECO:0007669"/>
    <property type="project" value="InterPro"/>
</dbReference>
<dbReference type="CDD" id="cd04051">
    <property type="entry name" value="C2_SRC2_like"/>
    <property type="match status" value="1"/>
</dbReference>
<evidence type="ECO:0000259" key="1">
    <source>
        <dbReference type="PROSITE" id="PS50004"/>
    </source>
</evidence>
<dbReference type="PANTHER" id="PTHR32246:SF80">
    <property type="entry name" value="C2 DOMAIN-CONTAINING PROTEIN"/>
    <property type="match status" value="1"/>
</dbReference>
<accession>A0AAU9SDN6</accession>
<dbReference type="SMART" id="SM00239">
    <property type="entry name" value="C2"/>
    <property type="match status" value="1"/>
</dbReference>
<keyword evidence="3" id="KW-1185">Reference proteome</keyword>
<evidence type="ECO:0000313" key="3">
    <source>
        <dbReference type="Proteomes" id="UP000836841"/>
    </source>
</evidence>
<dbReference type="SUPFAM" id="SSF49562">
    <property type="entry name" value="C2 domain (Calcium/lipid-binding domain, CaLB)"/>
    <property type="match status" value="1"/>
</dbReference>
<dbReference type="PROSITE" id="PS50004">
    <property type="entry name" value="C2"/>
    <property type="match status" value="1"/>
</dbReference>
<evidence type="ECO:0000313" key="2">
    <source>
        <dbReference type="EMBL" id="CAH2063044.1"/>
    </source>
</evidence>
<proteinExistence type="predicted"/>
<dbReference type="InterPro" id="IPR044750">
    <property type="entry name" value="C2_SRC2/BAP"/>
</dbReference>
<protein>
    <recommendedName>
        <fullName evidence="1">C2 domain-containing protein</fullName>
    </recommendedName>
</protein>
<dbReference type="Proteomes" id="UP000836841">
    <property type="component" value="Chromosome 5"/>
</dbReference>
<dbReference type="InterPro" id="IPR035892">
    <property type="entry name" value="C2_domain_sf"/>
</dbReference>